<dbReference type="InterPro" id="IPR016181">
    <property type="entry name" value="Acyl_CoA_acyltransferase"/>
</dbReference>
<reference evidence="1 2" key="1">
    <citation type="submission" date="2019-06" db="EMBL/GenBank/DDBJ databases">
        <title>Whole genome shotgun sequence of Brevibacillus parabrevis NBRC 12334.</title>
        <authorList>
            <person name="Hosoyama A."/>
            <person name="Uohara A."/>
            <person name="Ohji S."/>
            <person name="Ichikawa N."/>
        </authorList>
    </citation>
    <scope>NUCLEOTIDE SEQUENCE [LARGE SCALE GENOMIC DNA]</scope>
    <source>
        <strain evidence="1 2">NBRC 12334</strain>
    </source>
</reference>
<protein>
    <recommendedName>
        <fullName evidence="3">N-acetyltransferase domain-containing protein</fullName>
    </recommendedName>
</protein>
<sequence>MEQMNYSFSVCSSELDYDAYLAFLLENYAHIRLPYPFPVTLSFLASPLLMGEAAFLICNEDNQVIGAFSYIRGTGERQYEDRHIVQIQVACIAEEHRCTRLFLYALQYFTQYLAHGEEQVQEFRFFAPSDDSLRRLFSKISSLTASLETDSGPLDEYRASFSEWQSYASQFRQTALFNS</sequence>
<dbReference type="AlphaFoldDB" id="A0A4Y3PR87"/>
<accession>A0A4Y3PR87</accession>
<gene>
    <name evidence="1" type="ORF">BPA01_40460</name>
</gene>
<evidence type="ECO:0008006" key="3">
    <source>
        <dbReference type="Google" id="ProtNLM"/>
    </source>
</evidence>
<evidence type="ECO:0000313" key="2">
    <source>
        <dbReference type="Proteomes" id="UP000316882"/>
    </source>
</evidence>
<name>A0A4Y3PR87_BREPA</name>
<dbReference type="SUPFAM" id="SSF55729">
    <property type="entry name" value="Acyl-CoA N-acyltransferases (Nat)"/>
    <property type="match status" value="1"/>
</dbReference>
<evidence type="ECO:0000313" key="1">
    <source>
        <dbReference type="EMBL" id="GEB34466.1"/>
    </source>
</evidence>
<dbReference type="EMBL" id="BJMH01000023">
    <property type="protein sequence ID" value="GEB34466.1"/>
    <property type="molecule type" value="Genomic_DNA"/>
</dbReference>
<proteinExistence type="predicted"/>
<dbReference type="Proteomes" id="UP000316882">
    <property type="component" value="Unassembled WGS sequence"/>
</dbReference>
<comment type="caution">
    <text evidence="1">The sequence shown here is derived from an EMBL/GenBank/DDBJ whole genome shotgun (WGS) entry which is preliminary data.</text>
</comment>
<keyword evidence="2" id="KW-1185">Reference proteome</keyword>
<dbReference type="STRING" id="54914.AV540_03695"/>
<organism evidence="1 2">
    <name type="scientific">Brevibacillus parabrevis</name>
    <dbReference type="NCBI Taxonomy" id="54914"/>
    <lineage>
        <taxon>Bacteria</taxon>
        <taxon>Bacillati</taxon>
        <taxon>Bacillota</taxon>
        <taxon>Bacilli</taxon>
        <taxon>Bacillales</taxon>
        <taxon>Paenibacillaceae</taxon>
        <taxon>Brevibacillus</taxon>
    </lineage>
</organism>